<evidence type="ECO:0000259" key="5">
    <source>
        <dbReference type="Pfam" id="PF04542"/>
    </source>
</evidence>
<keyword evidence="4" id="KW-0804">Transcription</keyword>
<keyword evidence="3" id="KW-0731">Sigma factor</keyword>
<dbReference type="Gene3D" id="1.10.10.10">
    <property type="entry name" value="Winged helix-like DNA-binding domain superfamily/Winged helix DNA-binding domain"/>
    <property type="match status" value="1"/>
</dbReference>
<dbReference type="Proteomes" id="UP000005824">
    <property type="component" value="Unassembled WGS sequence"/>
</dbReference>
<comment type="similarity">
    <text evidence="1">Belongs to the sigma-70 factor family. ECF subfamily.</text>
</comment>
<evidence type="ECO:0000256" key="2">
    <source>
        <dbReference type="ARBA" id="ARBA00023015"/>
    </source>
</evidence>
<dbReference type="NCBIfam" id="TIGR02989">
    <property type="entry name" value="Sig-70_gvs1"/>
    <property type="match status" value="1"/>
</dbReference>
<dbReference type="Gene3D" id="1.10.1740.10">
    <property type="match status" value="1"/>
</dbReference>
<comment type="caution">
    <text evidence="7">The sequence shown here is derived from an EMBL/GenBank/DDBJ whole genome shotgun (WGS) entry which is preliminary data.</text>
</comment>
<gene>
    <name evidence="7" type="ORF">CfE428DRAFT_1764</name>
</gene>
<feature type="domain" description="RNA polymerase sigma-70 region 2" evidence="5">
    <location>
        <begin position="18"/>
        <end position="85"/>
    </location>
</feature>
<keyword evidence="2" id="KW-0805">Transcription regulation</keyword>
<dbReference type="PANTHER" id="PTHR43133">
    <property type="entry name" value="RNA POLYMERASE ECF-TYPE SIGMA FACTO"/>
    <property type="match status" value="1"/>
</dbReference>
<dbReference type="InterPro" id="IPR007627">
    <property type="entry name" value="RNA_pol_sigma70_r2"/>
</dbReference>
<proteinExistence type="inferred from homology"/>
<evidence type="ECO:0000256" key="1">
    <source>
        <dbReference type="ARBA" id="ARBA00010641"/>
    </source>
</evidence>
<dbReference type="PANTHER" id="PTHR43133:SF51">
    <property type="entry name" value="RNA POLYMERASE SIGMA FACTOR"/>
    <property type="match status" value="1"/>
</dbReference>
<evidence type="ECO:0000259" key="6">
    <source>
        <dbReference type="Pfam" id="PF08281"/>
    </source>
</evidence>
<evidence type="ECO:0000313" key="7">
    <source>
        <dbReference type="EMBL" id="EDY20567.1"/>
    </source>
</evidence>
<dbReference type="STRING" id="497964.CfE428DRAFT_1764"/>
<dbReference type="RefSeq" id="WP_006979090.1">
    <property type="nucleotide sequence ID" value="NZ_ABVL01000004.1"/>
</dbReference>
<dbReference type="InterPro" id="IPR013324">
    <property type="entry name" value="RNA_pol_sigma_r3/r4-like"/>
</dbReference>
<dbReference type="InterPro" id="IPR014284">
    <property type="entry name" value="RNA_pol_sigma-70_dom"/>
</dbReference>
<dbReference type="InterPro" id="IPR014331">
    <property type="entry name" value="RNA_pol_sigma70_ECF_RHOBA"/>
</dbReference>
<dbReference type="Pfam" id="PF08281">
    <property type="entry name" value="Sigma70_r4_2"/>
    <property type="match status" value="1"/>
</dbReference>
<organism evidence="7 8">
    <name type="scientific">Chthoniobacter flavus Ellin428</name>
    <dbReference type="NCBI Taxonomy" id="497964"/>
    <lineage>
        <taxon>Bacteria</taxon>
        <taxon>Pseudomonadati</taxon>
        <taxon>Verrucomicrobiota</taxon>
        <taxon>Spartobacteria</taxon>
        <taxon>Chthoniobacterales</taxon>
        <taxon>Chthoniobacteraceae</taxon>
        <taxon>Chthoniobacter</taxon>
    </lineage>
</organism>
<evidence type="ECO:0000313" key="8">
    <source>
        <dbReference type="Proteomes" id="UP000005824"/>
    </source>
</evidence>
<dbReference type="InterPro" id="IPR013325">
    <property type="entry name" value="RNA_pol_sigma_r2"/>
</dbReference>
<dbReference type="AlphaFoldDB" id="B4CYM6"/>
<accession>B4CYM6</accession>
<dbReference type="InterPro" id="IPR013249">
    <property type="entry name" value="RNA_pol_sigma70_r4_t2"/>
</dbReference>
<dbReference type="GO" id="GO:0016987">
    <property type="term" value="F:sigma factor activity"/>
    <property type="evidence" value="ECO:0007669"/>
    <property type="project" value="UniProtKB-KW"/>
</dbReference>
<dbReference type="NCBIfam" id="TIGR02937">
    <property type="entry name" value="sigma70-ECF"/>
    <property type="match status" value="1"/>
</dbReference>
<evidence type="ECO:0000256" key="4">
    <source>
        <dbReference type="ARBA" id="ARBA00023163"/>
    </source>
</evidence>
<reference evidence="7 8" key="1">
    <citation type="journal article" date="2011" name="J. Bacteriol.">
        <title>Genome sequence of Chthoniobacter flavus Ellin428, an aerobic heterotrophic soil bacterium.</title>
        <authorList>
            <person name="Kant R."/>
            <person name="van Passel M.W."/>
            <person name="Palva A."/>
            <person name="Lucas S."/>
            <person name="Lapidus A."/>
            <person name="Glavina Del Rio T."/>
            <person name="Dalin E."/>
            <person name="Tice H."/>
            <person name="Bruce D."/>
            <person name="Goodwin L."/>
            <person name="Pitluck S."/>
            <person name="Larimer F.W."/>
            <person name="Land M.L."/>
            <person name="Hauser L."/>
            <person name="Sangwan P."/>
            <person name="de Vos W.M."/>
            <person name="Janssen P.H."/>
            <person name="Smidt H."/>
        </authorList>
    </citation>
    <scope>NUCLEOTIDE SEQUENCE [LARGE SCALE GENOMIC DNA]</scope>
    <source>
        <strain evidence="7 8">Ellin428</strain>
    </source>
</reference>
<dbReference type="Pfam" id="PF04542">
    <property type="entry name" value="Sigma70_r2"/>
    <property type="match status" value="1"/>
</dbReference>
<sequence length="181" mass="20861">MDAQLPDSTADTEAYLRLLTQHDRWLATYVYSLVASTTDAQDILQEVKVTMWKHFASFEAGSNFRAWARKIATNQILNYRRAAQRHPKAELEEQFIEAVAAEIDRRADVLDRKADALRICLRKLPEAHRKIVVWRYYEDCGVEEIATKSSRSVEAVYRLLSRIRSVLNDCVSRQLAQVSST</sequence>
<dbReference type="eggNOG" id="COG1595">
    <property type="taxonomic scope" value="Bacteria"/>
</dbReference>
<protein>
    <submittedName>
        <fullName evidence="7">RNA polymerase, sigma-24 subunit, ECF subfamily</fullName>
    </submittedName>
</protein>
<dbReference type="GO" id="GO:0003677">
    <property type="term" value="F:DNA binding"/>
    <property type="evidence" value="ECO:0007669"/>
    <property type="project" value="InterPro"/>
</dbReference>
<name>B4CYM6_9BACT</name>
<evidence type="ECO:0000256" key="3">
    <source>
        <dbReference type="ARBA" id="ARBA00023082"/>
    </source>
</evidence>
<feature type="domain" description="RNA polymerase sigma factor 70 region 4 type 2" evidence="6">
    <location>
        <begin position="116"/>
        <end position="164"/>
    </location>
</feature>
<dbReference type="SUPFAM" id="SSF88659">
    <property type="entry name" value="Sigma3 and sigma4 domains of RNA polymerase sigma factors"/>
    <property type="match status" value="1"/>
</dbReference>
<dbReference type="InterPro" id="IPR036388">
    <property type="entry name" value="WH-like_DNA-bd_sf"/>
</dbReference>
<dbReference type="EMBL" id="ABVL01000004">
    <property type="protein sequence ID" value="EDY20567.1"/>
    <property type="molecule type" value="Genomic_DNA"/>
</dbReference>
<dbReference type="InParanoid" id="B4CYM6"/>
<dbReference type="InterPro" id="IPR039425">
    <property type="entry name" value="RNA_pol_sigma-70-like"/>
</dbReference>
<keyword evidence="8" id="KW-1185">Reference proteome</keyword>
<dbReference type="GO" id="GO:0006352">
    <property type="term" value="P:DNA-templated transcription initiation"/>
    <property type="evidence" value="ECO:0007669"/>
    <property type="project" value="InterPro"/>
</dbReference>
<dbReference type="SUPFAM" id="SSF88946">
    <property type="entry name" value="Sigma2 domain of RNA polymerase sigma factors"/>
    <property type="match status" value="1"/>
</dbReference>